<dbReference type="Pfam" id="PF02899">
    <property type="entry name" value="Phage_int_SAM_1"/>
    <property type="match status" value="1"/>
</dbReference>
<dbReference type="PROSITE" id="PS51900">
    <property type="entry name" value="CB"/>
    <property type="match status" value="1"/>
</dbReference>
<dbReference type="InterPro" id="IPR010998">
    <property type="entry name" value="Integrase_recombinase_N"/>
</dbReference>
<reference evidence="5" key="2">
    <citation type="submission" date="2021-04" db="EMBL/GenBank/DDBJ databases">
        <authorList>
            <person name="Gilroy R."/>
        </authorList>
    </citation>
    <scope>NUCLEOTIDE SEQUENCE</scope>
    <source>
        <strain evidence="5">B5_2728</strain>
    </source>
</reference>
<evidence type="ECO:0000256" key="2">
    <source>
        <dbReference type="ARBA" id="ARBA00023125"/>
    </source>
</evidence>
<comment type="caution">
    <text evidence="5">The sequence shown here is derived from an EMBL/GenBank/DDBJ whole genome shotgun (WGS) entry which is preliminary data.</text>
</comment>
<evidence type="ECO:0000259" key="4">
    <source>
        <dbReference type="PROSITE" id="PS51900"/>
    </source>
</evidence>
<dbReference type="InterPro" id="IPR044068">
    <property type="entry name" value="CB"/>
</dbReference>
<name>A0A948T2V6_9FIRM</name>
<dbReference type="InterPro" id="IPR004107">
    <property type="entry name" value="Integrase_SAM-like_N"/>
</dbReference>
<keyword evidence="2 3" id="KW-0238">DNA-binding</keyword>
<dbReference type="SUPFAM" id="SSF56349">
    <property type="entry name" value="DNA breaking-rejoining enzymes"/>
    <property type="match status" value="1"/>
</dbReference>
<protein>
    <submittedName>
        <fullName evidence="5">Site-specific integrase</fullName>
    </submittedName>
</protein>
<gene>
    <name evidence="5" type="ORF">H9882_04185</name>
</gene>
<dbReference type="AlphaFoldDB" id="A0A948T2V6"/>
<dbReference type="GO" id="GO:0003677">
    <property type="term" value="F:DNA binding"/>
    <property type="evidence" value="ECO:0007669"/>
    <property type="project" value="UniProtKB-UniRule"/>
</dbReference>
<evidence type="ECO:0000313" key="6">
    <source>
        <dbReference type="Proteomes" id="UP000713596"/>
    </source>
</evidence>
<comment type="similarity">
    <text evidence="1">Belongs to the 'phage' integrase family.</text>
</comment>
<reference evidence="5" key="1">
    <citation type="journal article" date="2021" name="PeerJ">
        <title>Extensive microbial diversity within the chicken gut microbiome revealed by metagenomics and culture.</title>
        <authorList>
            <person name="Gilroy R."/>
            <person name="Ravi A."/>
            <person name="Getino M."/>
            <person name="Pursley I."/>
            <person name="Horton D.L."/>
            <person name="Alikhan N.F."/>
            <person name="Baker D."/>
            <person name="Gharbi K."/>
            <person name="Hall N."/>
            <person name="Watson M."/>
            <person name="Adriaenssens E.M."/>
            <person name="Foster-Nyarko E."/>
            <person name="Jarju S."/>
            <person name="Secka A."/>
            <person name="Antonio M."/>
            <person name="Oren A."/>
            <person name="Chaudhuri R.R."/>
            <person name="La Ragione R."/>
            <person name="Hildebrand F."/>
            <person name="Pallen M.J."/>
        </authorList>
    </citation>
    <scope>NUCLEOTIDE SEQUENCE</scope>
    <source>
        <strain evidence="5">B5_2728</strain>
    </source>
</reference>
<organism evidence="5 6">
    <name type="scientific">Candidatus Allofournierella pullistercoris</name>
    <dbReference type="NCBI Taxonomy" id="2838597"/>
    <lineage>
        <taxon>Bacteria</taxon>
        <taxon>Bacillati</taxon>
        <taxon>Bacillota</taxon>
        <taxon>Clostridia</taxon>
        <taxon>Eubacteriales</taxon>
        <taxon>Oscillospiraceae</taxon>
        <taxon>Allofournierella</taxon>
    </lineage>
</organism>
<dbReference type="GO" id="GO:0015074">
    <property type="term" value="P:DNA integration"/>
    <property type="evidence" value="ECO:0007669"/>
    <property type="project" value="InterPro"/>
</dbReference>
<evidence type="ECO:0000256" key="1">
    <source>
        <dbReference type="ARBA" id="ARBA00008857"/>
    </source>
</evidence>
<dbReference type="EMBL" id="JAHLFP010000032">
    <property type="protein sequence ID" value="MBU3806074.1"/>
    <property type="molecule type" value="Genomic_DNA"/>
</dbReference>
<proteinExistence type="inferred from homology"/>
<sequence length="178" mass="21015">MEYRIDKAAVLCFTQELFEQERSQQTIHRYECQLISFAQWLAGCSVTKELVIRYKQWLMEHYSPATVNVALAALNGFFKFMGWQECSVRPVRVQYRYYAEPRRELARQEYYRLLNAARQKGDMRLFHLLETICSTGIRVSELRFITVQGAKKGRVDICNKGKYRTILLPRRLCGKLLS</sequence>
<accession>A0A948T2V6</accession>
<evidence type="ECO:0000313" key="5">
    <source>
        <dbReference type="EMBL" id="MBU3806074.1"/>
    </source>
</evidence>
<feature type="domain" description="Core-binding (CB)" evidence="4">
    <location>
        <begin position="1"/>
        <end position="82"/>
    </location>
</feature>
<dbReference type="Gene3D" id="1.10.150.130">
    <property type="match status" value="1"/>
</dbReference>
<dbReference type="Proteomes" id="UP000713596">
    <property type="component" value="Unassembled WGS sequence"/>
</dbReference>
<evidence type="ECO:0000256" key="3">
    <source>
        <dbReference type="PROSITE-ProRule" id="PRU01248"/>
    </source>
</evidence>
<dbReference type="InterPro" id="IPR011010">
    <property type="entry name" value="DNA_brk_join_enz"/>
</dbReference>